<reference evidence="2" key="1">
    <citation type="submission" date="2022-11" db="UniProtKB">
        <authorList>
            <consortium name="WormBaseParasite"/>
        </authorList>
    </citation>
    <scope>IDENTIFICATION</scope>
</reference>
<dbReference type="AlphaFoldDB" id="A0A915JAQ6"/>
<protein>
    <submittedName>
        <fullName evidence="2">Uncharacterized protein</fullName>
    </submittedName>
</protein>
<dbReference type="WBParaSite" id="nRc.2.0.1.t23237-RA">
    <property type="protein sequence ID" value="nRc.2.0.1.t23237-RA"/>
    <property type="gene ID" value="nRc.2.0.1.g23237"/>
</dbReference>
<evidence type="ECO:0000313" key="2">
    <source>
        <dbReference type="WBParaSite" id="nRc.2.0.1.t23237-RA"/>
    </source>
</evidence>
<sequence>MHVHQHEVPVQTRQMEILMKNTSTSCAVPLKIPFSFQAIRVFCLLRAYEPSSKCLKQCPKENSNAIVIGSFSKQEFM</sequence>
<organism evidence="1 2">
    <name type="scientific">Romanomermis culicivorax</name>
    <name type="common">Nematode worm</name>
    <dbReference type="NCBI Taxonomy" id="13658"/>
    <lineage>
        <taxon>Eukaryota</taxon>
        <taxon>Metazoa</taxon>
        <taxon>Ecdysozoa</taxon>
        <taxon>Nematoda</taxon>
        <taxon>Enoplea</taxon>
        <taxon>Dorylaimia</taxon>
        <taxon>Mermithida</taxon>
        <taxon>Mermithoidea</taxon>
        <taxon>Mermithidae</taxon>
        <taxon>Romanomermis</taxon>
    </lineage>
</organism>
<evidence type="ECO:0000313" key="1">
    <source>
        <dbReference type="Proteomes" id="UP000887565"/>
    </source>
</evidence>
<keyword evidence="1" id="KW-1185">Reference proteome</keyword>
<accession>A0A915JAQ6</accession>
<dbReference type="Proteomes" id="UP000887565">
    <property type="component" value="Unplaced"/>
</dbReference>
<name>A0A915JAQ6_ROMCU</name>
<proteinExistence type="predicted"/>